<accession>A0A820IYB8</accession>
<sequence>SEVPELITTLTEKKYDQQIIHSLDKKYEETLSNLQSLKIETTKTIENLDGQVQEEEKLRQHARSILSIIQRTKVQLIELRPTINNEANQKLQKINDDLTTNFQLFEQSLNNYKHIYGNISDDLDKMITRVTEDMTELRSRLDEKQIEIQVYNTTRDEYENIIENITKIIQTIEIKSQQTHGSDLQQNLNLLKDLTNELQTHRSLIDRLQLLSSGLSSQITDTNERERVRRRLNEITRRWTEL</sequence>
<gene>
    <name evidence="2" type="ORF">OKA104_LOCUS46943</name>
</gene>
<protein>
    <submittedName>
        <fullName evidence="2">Uncharacterized protein</fullName>
    </submittedName>
</protein>
<proteinExistence type="predicted"/>
<dbReference type="Gene3D" id="1.20.58.60">
    <property type="match status" value="1"/>
</dbReference>
<keyword evidence="1" id="KW-0175">Coiled coil</keyword>
<feature type="non-terminal residue" evidence="2">
    <location>
        <position position="1"/>
    </location>
</feature>
<organism evidence="2 3">
    <name type="scientific">Adineta steineri</name>
    <dbReference type="NCBI Taxonomy" id="433720"/>
    <lineage>
        <taxon>Eukaryota</taxon>
        <taxon>Metazoa</taxon>
        <taxon>Spiralia</taxon>
        <taxon>Gnathifera</taxon>
        <taxon>Rotifera</taxon>
        <taxon>Eurotatoria</taxon>
        <taxon>Bdelloidea</taxon>
        <taxon>Adinetida</taxon>
        <taxon>Adinetidae</taxon>
        <taxon>Adineta</taxon>
    </lineage>
</organism>
<feature type="coiled-coil region" evidence="1">
    <location>
        <begin position="127"/>
        <end position="211"/>
    </location>
</feature>
<reference evidence="2" key="1">
    <citation type="submission" date="2021-02" db="EMBL/GenBank/DDBJ databases">
        <authorList>
            <person name="Nowell W R."/>
        </authorList>
    </citation>
    <scope>NUCLEOTIDE SEQUENCE</scope>
</reference>
<feature type="non-terminal residue" evidence="2">
    <location>
        <position position="242"/>
    </location>
</feature>
<dbReference type="EMBL" id="CAJOAY010017872">
    <property type="protein sequence ID" value="CAF4315173.1"/>
    <property type="molecule type" value="Genomic_DNA"/>
</dbReference>
<dbReference type="Proteomes" id="UP000663881">
    <property type="component" value="Unassembled WGS sequence"/>
</dbReference>
<dbReference type="AlphaFoldDB" id="A0A820IYB8"/>
<evidence type="ECO:0000256" key="1">
    <source>
        <dbReference type="SAM" id="Coils"/>
    </source>
</evidence>
<evidence type="ECO:0000313" key="3">
    <source>
        <dbReference type="Proteomes" id="UP000663881"/>
    </source>
</evidence>
<dbReference type="SUPFAM" id="SSF46966">
    <property type="entry name" value="Spectrin repeat"/>
    <property type="match status" value="1"/>
</dbReference>
<evidence type="ECO:0000313" key="2">
    <source>
        <dbReference type="EMBL" id="CAF4315173.1"/>
    </source>
</evidence>
<name>A0A820IYB8_9BILA</name>
<comment type="caution">
    <text evidence="2">The sequence shown here is derived from an EMBL/GenBank/DDBJ whole genome shotgun (WGS) entry which is preliminary data.</text>
</comment>